<feature type="domain" description="DDE Tnp4" evidence="3">
    <location>
        <begin position="180"/>
        <end position="335"/>
    </location>
</feature>
<dbReference type="PANTHER" id="PTHR34615">
    <property type="entry name" value="PX DOMAIN-CONTAINING PROTEIN"/>
    <property type="match status" value="1"/>
</dbReference>
<evidence type="ECO:0000313" key="4">
    <source>
        <dbReference type="EMBL" id="KAA8565420.1"/>
    </source>
</evidence>
<proteinExistence type="predicted"/>
<keyword evidence="2" id="KW-0479">Metal-binding</keyword>
<comment type="cofactor">
    <cofactor evidence="1">
        <name>a divalent metal cation</name>
        <dbReference type="ChEBI" id="CHEBI:60240"/>
    </cofactor>
</comment>
<reference evidence="4 5" key="1">
    <citation type="submission" date="2019-06" db="EMBL/GenBank/DDBJ databases">
        <title>Genome Sequence of the Brown Rot Fungal Pathogen Monilinia fructicola.</title>
        <authorList>
            <person name="De Miccolis Angelini R.M."/>
            <person name="Landi L."/>
            <person name="Abate D."/>
            <person name="Pollastro S."/>
            <person name="Romanazzi G."/>
            <person name="Faretra F."/>
        </authorList>
    </citation>
    <scope>NUCLEOTIDE SEQUENCE [LARGE SCALE GENOMIC DNA]</scope>
    <source>
        <strain evidence="4 5">Mfrc123</strain>
    </source>
</reference>
<sequence>MSNIEADDMLPMATALMFFMMAEERRPRYRYRTPFKYTKKEFDLTSMAPQNVIFWFRFTTIELQRLARLLKLENIKYPRRIKCPSLTALCVVCARLSHPKRLPILSDLFGRSPPWISIVFNTTCLHLVNTFEGHLKWHPQLRNYDRLDLFSKAVERVNNVPGIYGFVDNTFRGVNRPGGDQLNQRVVQSGREHSHGIVWQAIATPDLLISSLSEPFPASTNDRVMWQRSEVVDRINEVMGDRPEEEMLRIYGDPTYNSTYGIVCPFEGNRRMGGRHTLPEDEKQFNRDLAHVRITVEQAFGKIESLWTYTAFSKGVTLGNQPVAVYFRTAVLLTNCWTCLRIRAENVGRFGIDPPTVEDYLKIH</sequence>
<dbReference type="AlphaFoldDB" id="A0A5M9JA28"/>
<accession>A0A5M9JA28</accession>
<protein>
    <recommendedName>
        <fullName evidence="3">DDE Tnp4 domain-containing protein</fullName>
    </recommendedName>
</protein>
<dbReference type="GO" id="GO:0046872">
    <property type="term" value="F:metal ion binding"/>
    <property type="evidence" value="ECO:0007669"/>
    <property type="project" value="UniProtKB-KW"/>
</dbReference>
<evidence type="ECO:0000313" key="5">
    <source>
        <dbReference type="Proteomes" id="UP000322873"/>
    </source>
</evidence>
<evidence type="ECO:0000256" key="1">
    <source>
        <dbReference type="ARBA" id="ARBA00001968"/>
    </source>
</evidence>
<keyword evidence="5" id="KW-1185">Reference proteome</keyword>
<dbReference type="Pfam" id="PF13359">
    <property type="entry name" value="DDE_Tnp_4"/>
    <property type="match status" value="1"/>
</dbReference>
<organism evidence="4 5">
    <name type="scientific">Monilinia fructicola</name>
    <name type="common">Brown rot fungus</name>
    <name type="synonym">Ciboria fructicola</name>
    <dbReference type="NCBI Taxonomy" id="38448"/>
    <lineage>
        <taxon>Eukaryota</taxon>
        <taxon>Fungi</taxon>
        <taxon>Dikarya</taxon>
        <taxon>Ascomycota</taxon>
        <taxon>Pezizomycotina</taxon>
        <taxon>Leotiomycetes</taxon>
        <taxon>Helotiales</taxon>
        <taxon>Sclerotiniaceae</taxon>
        <taxon>Monilinia</taxon>
    </lineage>
</organism>
<dbReference type="EMBL" id="VICG01000013">
    <property type="protein sequence ID" value="KAA8565420.1"/>
    <property type="molecule type" value="Genomic_DNA"/>
</dbReference>
<evidence type="ECO:0000259" key="3">
    <source>
        <dbReference type="Pfam" id="PF13359"/>
    </source>
</evidence>
<gene>
    <name evidence="4" type="ORF">EYC84_009280</name>
</gene>
<dbReference type="Proteomes" id="UP000322873">
    <property type="component" value="Unassembled WGS sequence"/>
</dbReference>
<dbReference type="PANTHER" id="PTHR34615:SF1">
    <property type="entry name" value="PX DOMAIN-CONTAINING PROTEIN"/>
    <property type="match status" value="1"/>
</dbReference>
<comment type="caution">
    <text evidence="4">The sequence shown here is derived from an EMBL/GenBank/DDBJ whole genome shotgun (WGS) entry which is preliminary data.</text>
</comment>
<dbReference type="InterPro" id="IPR027806">
    <property type="entry name" value="HARBI1_dom"/>
</dbReference>
<name>A0A5M9JA28_MONFR</name>
<evidence type="ECO:0000256" key="2">
    <source>
        <dbReference type="ARBA" id="ARBA00022723"/>
    </source>
</evidence>